<protein>
    <submittedName>
        <fullName evidence="2">Uncharacterized protein</fullName>
    </submittedName>
</protein>
<accession>A0A915JW86</accession>
<name>A0A915JW86_ROMCU</name>
<organism evidence="1 2">
    <name type="scientific">Romanomermis culicivorax</name>
    <name type="common">Nematode worm</name>
    <dbReference type="NCBI Taxonomy" id="13658"/>
    <lineage>
        <taxon>Eukaryota</taxon>
        <taxon>Metazoa</taxon>
        <taxon>Ecdysozoa</taxon>
        <taxon>Nematoda</taxon>
        <taxon>Enoplea</taxon>
        <taxon>Dorylaimia</taxon>
        <taxon>Mermithida</taxon>
        <taxon>Mermithoidea</taxon>
        <taxon>Mermithidae</taxon>
        <taxon>Romanomermis</taxon>
    </lineage>
</organism>
<dbReference type="Proteomes" id="UP000887565">
    <property type="component" value="Unplaced"/>
</dbReference>
<keyword evidence="1" id="KW-1185">Reference proteome</keyword>
<dbReference type="AlphaFoldDB" id="A0A915JW86"/>
<dbReference type="WBParaSite" id="nRc.2.0.1.t29997-RA">
    <property type="protein sequence ID" value="nRc.2.0.1.t29997-RA"/>
    <property type="gene ID" value="nRc.2.0.1.g29997"/>
</dbReference>
<sequence>MDKITSDKKEKTSFANKIYNGHKKEMPSIEEQILEDNNDEIIELHVPQFNTLEPQEVRCMASWTTQYDVDFVKYYFNYKTNCSTLGFNNPEIQHPIMECKPANFNYYSISKLLWPQRIQMKYGPGPGRPLTEDEEKKTDPNLYKYQKMLLCLKDPKLKHCPIFYFTRQHKSSPNPNCLDVDAFHGQISFQCF</sequence>
<proteinExistence type="predicted"/>
<evidence type="ECO:0000313" key="2">
    <source>
        <dbReference type="WBParaSite" id="nRc.2.0.1.t29997-RA"/>
    </source>
</evidence>
<evidence type="ECO:0000313" key="1">
    <source>
        <dbReference type="Proteomes" id="UP000887565"/>
    </source>
</evidence>
<reference evidence="2" key="1">
    <citation type="submission" date="2022-11" db="UniProtKB">
        <authorList>
            <consortium name="WormBaseParasite"/>
        </authorList>
    </citation>
    <scope>IDENTIFICATION</scope>
</reference>